<gene>
    <name evidence="2" type="ORF">NFC81_09100</name>
</gene>
<evidence type="ECO:0000256" key="1">
    <source>
        <dbReference type="SAM" id="MobiDB-lite"/>
    </source>
</evidence>
<reference evidence="2" key="1">
    <citation type="submission" date="2022-07" db="EMBL/GenBank/DDBJ databases">
        <title>Complete genome sequence of Salinispirillum sp. LH10-3-1 capable of multiple carbohydrate inversion isolated from a soda lake.</title>
        <authorList>
            <person name="Liu J."/>
            <person name="Zhai Y."/>
            <person name="Zhang H."/>
            <person name="Yang H."/>
            <person name="Qu J."/>
            <person name="Li J."/>
        </authorList>
    </citation>
    <scope>NUCLEOTIDE SEQUENCE</scope>
    <source>
        <strain evidence="2">LH 10-3-1</strain>
    </source>
</reference>
<feature type="region of interest" description="Disordered" evidence="1">
    <location>
        <begin position="50"/>
        <end position="71"/>
    </location>
</feature>
<dbReference type="EMBL" id="CP101717">
    <property type="protein sequence ID" value="WLD56887.1"/>
    <property type="molecule type" value="Genomic_DNA"/>
</dbReference>
<name>A0AB38YC25_9GAMM</name>
<dbReference type="AlphaFoldDB" id="A0AB38YC25"/>
<dbReference type="RefSeq" id="WP_304994172.1">
    <property type="nucleotide sequence ID" value="NZ_CP101717.1"/>
</dbReference>
<sequence>MAKLTKAKLEAMSATEIADILKNEHGIEVDVDDENKGALVEQVLAAQTAKPNDTGKVTTKSSGGKAATKSKKTKILIGEQEGEADYVFVGVNGRQYQIPRGKEVEVPAEVVQVLRDAVTEKFETKTDPKTGQKYSKPKMVPRFNFQVITE</sequence>
<accession>A0AB38YC25</accession>
<evidence type="ECO:0000313" key="2">
    <source>
        <dbReference type="EMBL" id="WLD56887.1"/>
    </source>
</evidence>
<proteinExistence type="predicted"/>
<protein>
    <recommendedName>
        <fullName evidence="3">50S ribosomal protein L7/L12</fullName>
    </recommendedName>
</protein>
<feature type="compositionally biased region" description="Low complexity" evidence="1">
    <location>
        <begin position="58"/>
        <end position="67"/>
    </location>
</feature>
<evidence type="ECO:0008006" key="3">
    <source>
        <dbReference type="Google" id="ProtNLM"/>
    </source>
</evidence>
<organism evidence="2">
    <name type="scientific">Salinispirillum sp. LH 10-3-1</name>
    <dbReference type="NCBI Taxonomy" id="2952525"/>
    <lineage>
        <taxon>Bacteria</taxon>
        <taxon>Pseudomonadati</taxon>
        <taxon>Pseudomonadota</taxon>
        <taxon>Gammaproteobacteria</taxon>
        <taxon>Oceanospirillales</taxon>
        <taxon>Saccharospirillaceae</taxon>
        <taxon>Salinispirillum</taxon>
    </lineage>
</organism>